<keyword evidence="2" id="KW-0479">Metal-binding</keyword>
<keyword evidence="4" id="KW-0862">Zinc</keyword>
<feature type="region of interest" description="Disordered" evidence="5">
    <location>
        <begin position="1406"/>
        <end position="1430"/>
    </location>
</feature>
<feature type="compositionally biased region" description="Polar residues" evidence="5">
    <location>
        <begin position="780"/>
        <end position="789"/>
    </location>
</feature>
<feature type="compositionally biased region" description="Basic and acidic residues" evidence="5">
    <location>
        <begin position="1669"/>
        <end position="1680"/>
    </location>
</feature>
<evidence type="ECO:0000256" key="5">
    <source>
        <dbReference type="SAM" id="MobiDB-lite"/>
    </source>
</evidence>
<proteinExistence type="predicted"/>
<feature type="region of interest" description="Disordered" evidence="5">
    <location>
        <begin position="1644"/>
        <end position="1680"/>
    </location>
</feature>
<feature type="region of interest" description="Disordered" evidence="5">
    <location>
        <begin position="298"/>
        <end position="352"/>
    </location>
</feature>
<dbReference type="InterPro" id="IPR001965">
    <property type="entry name" value="Znf_PHD"/>
</dbReference>
<feature type="region of interest" description="Disordered" evidence="5">
    <location>
        <begin position="955"/>
        <end position="999"/>
    </location>
</feature>
<dbReference type="PANTHER" id="PTHR14955">
    <property type="entry name" value="RETINOIC ACID INDUCED 1/TRANSCRIPTION FACTOR 20"/>
    <property type="match status" value="1"/>
</dbReference>
<reference evidence="7 8" key="1">
    <citation type="submission" date="2021-05" db="EMBL/GenBank/DDBJ databases">
        <authorList>
            <person name="Zahm M."/>
            <person name="Klopp C."/>
            <person name="Cabau C."/>
            <person name="Kuhl H."/>
            <person name="Suciu R."/>
            <person name="Ciorpac M."/>
            <person name="Holostenco D."/>
            <person name="Gessner J."/>
            <person name="Wuertz S."/>
            <person name="Hohne C."/>
            <person name="Stock M."/>
            <person name="Gislard M."/>
            <person name="Lluch J."/>
            <person name="Milhes M."/>
            <person name="Lampietro C."/>
            <person name="Lopez Roques C."/>
            <person name="Donnadieu C."/>
            <person name="Du K."/>
            <person name="Schartl M."/>
            <person name="Guiguen Y."/>
        </authorList>
    </citation>
    <scope>NUCLEOTIDE SEQUENCE [LARGE SCALE GENOMIC DNA]</scope>
    <source>
        <strain evidence="7">Hh-F2</strain>
        <tissue evidence="7">Blood</tissue>
    </source>
</reference>
<feature type="compositionally biased region" description="Basic and acidic residues" evidence="5">
    <location>
        <begin position="920"/>
        <end position="930"/>
    </location>
</feature>
<feature type="region of interest" description="Disordered" evidence="5">
    <location>
        <begin position="904"/>
        <end position="935"/>
    </location>
</feature>
<feature type="compositionally biased region" description="Polar residues" evidence="5">
    <location>
        <begin position="457"/>
        <end position="478"/>
    </location>
</feature>
<feature type="domain" description="PHD-type" evidence="6">
    <location>
        <begin position="1709"/>
        <end position="1813"/>
    </location>
</feature>
<dbReference type="InterPro" id="IPR052440">
    <property type="entry name" value="Trans_Reg/Chrom_Remod"/>
</dbReference>
<sequence length="1815" mass="202822">MQSFRERSGFHGNQQCYQQEAHELSRLENYRHHQSQTRQGYEAHAVAAAKDCYSQQVYPGYSNSTGADKQYKGAKIPTQHLQNSSSLTGYSTYPSNAYSAQYVSEGHLQQKWEDSSHLPQYEQELIGRLESPTSGGQYLEQNLHPISRSQCSHSTQQNPPVYTTHHQQKVQQDTSTSAMTYSQGSLHFPQHSQSLSSSTPSYTVVDKCNQTSHCYKTYAMPSNSQYNRQLGSSTIKQGGYRAQTNYSYHSTPARVGYEQQAPLQGMPNTQDNLSKYQHYNPQQNYCLTDISVRSPEQYYQNCSPSSSHSPARSVGRSPSYSSTPSPLMVNPETFQYNQPPITTGASSSTSIRDQSLLMPSHTHSSNLNPQPTSYAGSLKDRFSEKLLSNPSLWSLNALTSQVENISNNVQHLLLSEALISNKKGVKRAPKKTEDYKGQLRALEDGSEAQLATPASEPFSTPQSVHTDMQEGEYSSSSEDQLDRIYYMSSQSRCPARATNNSHVILETVASCSVTSPDDMSTKSDDSLHSLQSGEPGENFTTLLKKNLGNEKSPTSQSASSPLKQENSPAAVIKENFEESAWPDKTKTEKEEIKEPLVTDDEKGDICALDQGGWLEEEKYPAFFHKLSKALISKSYSNSMEQKIYQDMEIQYVTDEREDCGKPSSPAEFHCGTAAGSDVEAEMYNTEFTTDLNTAGKAVQFSWSDDLVQDQYLTMKEEVSNYSHFNSGVEVFEEKLSAAEKENQEIYIEQCSVQLSESSKPAVINEKHSSLSPEETFKHQVWTQESAESSSPEEDQDRGNQIPEPKEQFLQSTVQEAVFSTTERRSVICDVSPKHPVLATPNGTTLSQTSDNSDLDDSIMLAHDIPLLAAQSVIHSAPSWADTPPSSKKWDEEIELGTDCLDEVSESFESESLSPPAKLNELNRKHDEEKTNQPGRLMHTSVRIRRLSSLVGEGLPTAPQAINMSSSKSTSSADQTEATSNNLPSQTPKRFAENPPSRMCTRSFTALGAPKASVHIKRQSATSLPKTASSKDLLCHPTDMLSKIKCLKHKGLKSNEGCMKGKMIFSESCPNGEGQDVTQSILPLLKEQRPMVLRSRKQKQEKPLKEKVKEKRMPNFLPRKLKTPPKQKAVFLKGQAQASSKQNTDDSHRKVMYRIKNKTEKPAENLLSVRKRKSSGCSPIPVKRHRGVKKGKGEAFPAPLNNKEVVAKTPKKKSRRGAHFKISLNSYLTKESPLKVTSDAPCIQAQYPAKTKYLPPRKGRGLKYEAMVQKITSPGSKKNASSTYTETTVANLMGALQSCEENEQIKQAQQLKPRDDADSQNVIVELEESFVKGPPSKRRKLSLGKICESRSQNASAFETEANLVVGPRLAKQRAIKNNHEMHMKQRRRRRKCIGSTVPEDNVVADQHSSTPLLALPPPETELSTPTPVTAETSKCKRVNQRLSHPKKKQVKYLGNKSRQNQKTIKETGPIRKNRKHLNAVKTRKNGCRLKNRHKKRRAPIVEDEPEIRLKNVSYKPQKDEYKQLQFCPYIRIDKSKELSSVCTIVNRPEEACQLLQTRKKNSPRIKNSVAVAKVIPNSSVMQQGPLMNKNLIDRCLTCCLCGKPANFRELGDLCGPYYPEDSIPRKTQSFKCKTELGENRVKMISSSVQSEATEPETEKSSSSDVPGRPRHFDKLPGEHSGVRSKFRDRYRKLHQFQGYNRKAVDAKSNPLKEQDCSGPVSQRLELEAESKEHWVHEACVVWSNGVFLVAGKLYGLQEAVLVASETNCLKCQESGATVGCCSKGCTQKFHYVCAKDMGCLLREENVSLKCPKHKGM</sequence>
<dbReference type="Gene3D" id="3.30.40.10">
    <property type="entry name" value="Zinc/RING finger domain, C3HC4 (zinc finger)"/>
    <property type="match status" value="1"/>
</dbReference>
<dbReference type="InterPro" id="IPR013083">
    <property type="entry name" value="Znf_RING/FYVE/PHD"/>
</dbReference>
<evidence type="ECO:0000256" key="1">
    <source>
        <dbReference type="ARBA" id="ARBA00022553"/>
    </source>
</evidence>
<dbReference type="EMBL" id="JAHFZB010000023">
    <property type="protein sequence ID" value="KAK6476057.1"/>
    <property type="molecule type" value="Genomic_DNA"/>
</dbReference>
<feature type="region of interest" description="Disordered" evidence="5">
    <location>
        <begin position="513"/>
        <end position="590"/>
    </location>
</feature>
<comment type="caution">
    <text evidence="7">The sequence shown here is derived from an EMBL/GenBank/DDBJ whole genome shotgun (WGS) entry which is preliminary data.</text>
</comment>
<dbReference type="PROSITE" id="PS51805">
    <property type="entry name" value="EPHD"/>
    <property type="match status" value="1"/>
</dbReference>
<keyword evidence="3" id="KW-0863">Zinc-finger</keyword>
<keyword evidence="1" id="KW-0597">Phosphoprotein</keyword>
<evidence type="ECO:0000313" key="7">
    <source>
        <dbReference type="EMBL" id="KAK6476057.1"/>
    </source>
</evidence>
<feature type="region of interest" description="Disordered" evidence="5">
    <location>
        <begin position="445"/>
        <end position="479"/>
    </location>
</feature>
<protein>
    <submittedName>
        <fullName evidence="7">Retinoic acid-induced protein 1</fullName>
    </submittedName>
</protein>
<dbReference type="Proteomes" id="UP001369086">
    <property type="component" value="Unassembled WGS sequence"/>
</dbReference>
<organism evidence="7 8">
    <name type="scientific">Huso huso</name>
    <name type="common">Beluga</name>
    <name type="synonym">Acipenser huso</name>
    <dbReference type="NCBI Taxonomy" id="61971"/>
    <lineage>
        <taxon>Eukaryota</taxon>
        <taxon>Metazoa</taxon>
        <taxon>Chordata</taxon>
        <taxon>Craniata</taxon>
        <taxon>Vertebrata</taxon>
        <taxon>Euteleostomi</taxon>
        <taxon>Actinopterygii</taxon>
        <taxon>Chondrostei</taxon>
        <taxon>Acipenseriformes</taxon>
        <taxon>Acipenseridae</taxon>
        <taxon>Huso</taxon>
    </lineage>
</organism>
<feature type="compositionally biased region" description="Low complexity" evidence="5">
    <location>
        <begin position="303"/>
        <end position="317"/>
    </location>
</feature>
<evidence type="ECO:0000313" key="8">
    <source>
        <dbReference type="Proteomes" id="UP001369086"/>
    </source>
</evidence>
<evidence type="ECO:0000256" key="3">
    <source>
        <dbReference type="ARBA" id="ARBA00022771"/>
    </source>
</evidence>
<feature type="compositionally biased region" description="Polar residues" evidence="5">
    <location>
        <begin position="528"/>
        <end position="567"/>
    </location>
</feature>
<keyword evidence="8" id="KW-1185">Reference proteome</keyword>
<evidence type="ECO:0000256" key="4">
    <source>
        <dbReference type="ARBA" id="ARBA00022833"/>
    </source>
</evidence>
<feature type="compositionally biased region" description="Basic and acidic residues" evidence="5">
    <location>
        <begin position="581"/>
        <end position="590"/>
    </location>
</feature>
<evidence type="ECO:0000256" key="2">
    <source>
        <dbReference type="ARBA" id="ARBA00022723"/>
    </source>
</evidence>
<dbReference type="InterPro" id="IPR034732">
    <property type="entry name" value="EPHD"/>
</dbReference>
<dbReference type="SMART" id="SM00249">
    <property type="entry name" value="PHD"/>
    <property type="match status" value="1"/>
</dbReference>
<accession>A0ABR0YTY8</accession>
<feature type="compositionally biased region" description="Polar residues" evidence="5">
    <location>
        <begin position="972"/>
        <end position="987"/>
    </location>
</feature>
<evidence type="ECO:0000259" key="6">
    <source>
        <dbReference type="PROSITE" id="PS51805"/>
    </source>
</evidence>
<feature type="region of interest" description="Disordered" evidence="5">
    <location>
        <begin position="1169"/>
        <end position="1195"/>
    </location>
</feature>
<name>A0ABR0YTY8_HUSHU</name>
<dbReference type="Pfam" id="PF13771">
    <property type="entry name" value="zf-HC5HC2H"/>
    <property type="match status" value="1"/>
</dbReference>
<dbReference type="PANTHER" id="PTHR14955:SF6">
    <property type="entry name" value="RETINOIC ACID-INDUCED PROTEIN 1"/>
    <property type="match status" value="1"/>
</dbReference>
<feature type="region of interest" description="Disordered" evidence="5">
    <location>
        <begin position="148"/>
        <end position="181"/>
    </location>
</feature>
<gene>
    <name evidence="7" type="ORF">HHUSO_G24073</name>
</gene>
<feature type="region of interest" description="Disordered" evidence="5">
    <location>
        <begin position="763"/>
        <end position="808"/>
    </location>
</feature>
<feature type="compositionally biased region" description="Polar residues" evidence="5">
    <location>
        <begin position="332"/>
        <end position="352"/>
    </location>
</feature>